<feature type="domain" description="Death" evidence="13">
    <location>
        <begin position="30"/>
        <end position="76"/>
    </location>
</feature>
<gene>
    <name evidence="14" type="ORF">CHIRRI_LOCUS12268</name>
</gene>
<evidence type="ECO:0000256" key="2">
    <source>
        <dbReference type="ARBA" id="ARBA00012513"/>
    </source>
</evidence>
<dbReference type="InterPro" id="IPR011009">
    <property type="entry name" value="Kinase-like_dom_sf"/>
</dbReference>
<dbReference type="GO" id="GO:1902533">
    <property type="term" value="P:positive regulation of intracellular signal transduction"/>
    <property type="evidence" value="ECO:0007669"/>
    <property type="project" value="UniProtKB-ARBA"/>
</dbReference>
<dbReference type="Gene3D" id="3.30.200.20">
    <property type="entry name" value="Phosphorylase Kinase, domain 1"/>
    <property type="match status" value="1"/>
</dbReference>
<dbReference type="GO" id="GO:0007165">
    <property type="term" value="P:signal transduction"/>
    <property type="evidence" value="ECO:0007669"/>
    <property type="project" value="InterPro"/>
</dbReference>
<dbReference type="Gene3D" id="1.10.533.10">
    <property type="entry name" value="Death Domain, Fas"/>
    <property type="match status" value="1"/>
</dbReference>
<dbReference type="GO" id="GO:0004674">
    <property type="term" value="F:protein serine/threonine kinase activity"/>
    <property type="evidence" value="ECO:0007669"/>
    <property type="project" value="UniProtKB-KW"/>
</dbReference>
<dbReference type="GO" id="GO:0031349">
    <property type="term" value="P:positive regulation of defense response"/>
    <property type="evidence" value="ECO:0007669"/>
    <property type="project" value="UniProtKB-ARBA"/>
</dbReference>
<dbReference type="PROSITE" id="PS50011">
    <property type="entry name" value="PROTEIN_KINASE_DOM"/>
    <property type="match status" value="1"/>
</dbReference>
<comment type="catalytic activity">
    <reaction evidence="9">
        <text>L-seryl-[protein] + ATP = O-phospho-L-seryl-[protein] + ADP + H(+)</text>
        <dbReference type="Rhea" id="RHEA:17989"/>
        <dbReference type="Rhea" id="RHEA-COMP:9863"/>
        <dbReference type="Rhea" id="RHEA-COMP:11604"/>
        <dbReference type="ChEBI" id="CHEBI:15378"/>
        <dbReference type="ChEBI" id="CHEBI:29999"/>
        <dbReference type="ChEBI" id="CHEBI:30616"/>
        <dbReference type="ChEBI" id="CHEBI:83421"/>
        <dbReference type="ChEBI" id="CHEBI:456216"/>
        <dbReference type="EC" id="2.7.11.1"/>
    </reaction>
</comment>
<evidence type="ECO:0000313" key="14">
    <source>
        <dbReference type="EMBL" id="CAG9809447.1"/>
    </source>
</evidence>
<evidence type="ECO:0000256" key="7">
    <source>
        <dbReference type="ARBA" id="ARBA00022840"/>
    </source>
</evidence>
<dbReference type="Pfam" id="PF07714">
    <property type="entry name" value="PK_Tyr_Ser-Thr"/>
    <property type="match status" value="1"/>
</dbReference>
<protein>
    <recommendedName>
        <fullName evidence="2">non-specific serine/threonine protein kinase</fullName>
        <ecNumber evidence="2">2.7.11.1</ecNumber>
    </recommendedName>
</protein>
<dbReference type="GO" id="GO:0005886">
    <property type="term" value="C:plasma membrane"/>
    <property type="evidence" value="ECO:0007669"/>
    <property type="project" value="TreeGrafter"/>
</dbReference>
<evidence type="ECO:0000256" key="4">
    <source>
        <dbReference type="ARBA" id="ARBA00022679"/>
    </source>
</evidence>
<sequence length="475" mass="54911">MTSSTIDHLDLTKLPVTEKTKLCAILDQNESWMQLAKLMMFPEFEIFDMKTEADRKRKSTSEVLLAKWSRHGHNVTELFKLLALMQDYQAMETIKKCVDVRYHVWIKPVPPHLTRLINKEASIKINNANENAQQSQIFATQKNNEQNNNNNNQVPKADFRDNLKDLLNIPEIPIEELAQATDNWSEKNVLGKGGFGTVYKGEWLSTKVAVKKLEYRESRSGTSRDYLMQSLNELRHLNHCRHDNILPIYGYAIKDETCLVVYQYLAGGSLEERLSRKNYRESLTWLQRWNISKGTARGLQYLHRFSVKPLIHGDIKPANLLLDTCCEVKIGDFGLTREGHKQDDYQELSRVFGTRPYLPHEFLNSHLFSTKIDVFSFGVVLFELATGLKAHDKTRKSLFLYDHMSKIDESSIDNIKRIIDMSTPNDDACLNLCQLMVYLGKKCCDFNPNFRPDMFSVLKALEAFNPVIKVHEREA</sequence>
<dbReference type="SMART" id="SM00220">
    <property type="entry name" value="S_TKc"/>
    <property type="match status" value="1"/>
</dbReference>
<dbReference type="Pfam" id="PF00531">
    <property type="entry name" value="Death"/>
    <property type="match status" value="1"/>
</dbReference>
<keyword evidence="4" id="KW-0808">Transferase</keyword>
<dbReference type="AlphaFoldDB" id="A0A9N9WWZ7"/>
<evidence type="ECO:0000256" key="11">
    <source>
        <dbReference type="RuleBase" id="RU000304"/>
    </source>
</evidence>
<dbReference type="SUPFAM" id="SSF47986">
    <property type="entry name" value="DEATH domain"/>
    <property type="match status" value="1"/>
</dbReference>
<dbReference type="EMBL" id="OU895879">
    <property type="protein sequence ID" value="CAG9809447.1"/>
    <property type="molecule type" value="Genomic_DNA"/>
</dbReference>
<dbReference type="EC" id="2.7.11.1" evidence="2"/>
<evidence type="ECO:0000256" key="10">
    <source>
        <dbReference type="PROSITE-ProRule" id="PRU10141"/>
    </source>
</evidence>
<feature type="binding site" evidence="10">
    <location>
        <position position="212"/>
    </location>
    <ligand>
        <name>ATP</name>
        <dbReference type="ChEBI" id="CHEBI:30616"/>
    </ligand>
</feature>
<comment type="catalytic activity">
    <reaction evidence="8">
        <text>L-threonyl-[protein] + ATP = O-phospho-L-threonyl-[protein] + ADP + H(+)</text>
        <dbReference type="Rhea" id="RHEA:46608"/>
        <dbReference type="Rhea" id="RHEA-COMP:11060"/>
        <dbReference type="Rhea" id="RHEA-COMP:11605"/>
        <dbReference type="ChEBI" id="CHEBI:15378"/>
        <dbReference type="ChEBI" id="CHEBI:30013"/>
        <dbReference type="ChEBI" id="CHEBI:30616"/>
        <dbReference type="ChEBI" id="CHEBI:61977"/>
        <dbReference type="ChEBI" id="CHEBI:456216"/>
        <dbReference type="EC" id="2.7.11.1"/>
    </reaction>
</comment>
<evidence type="ECO:0000259" key="12">
    <source>
        <dbReference type="PROSITE" id="PS50011"/>
    </source>
</evidence>
<keyword evidence="7 10" id="KW-0067">ATP-binding</keyword>
<dbReference type="InterPro" id="IPR017441">
    <property type="entry name" value="Protein_kinase_ATP_BS"/>
</dbReference>
<evidence type="ECO:0000256" key="9">
    <source>
        <dbReference type="ARBA" id="ARBA00048679"/>
    </source>
</evidence>
<reference evidence="14" key="2">
    <citation type="submission" date="2022-10" db="EMBL/GenBank/DDBJ databases">
        <authorList>
            <consortium name="ENA_rothamsted_submissions"/>
            <consortium name="culmorum"/>
            <person name="King R."/>
        </authorList>
    </citation>
    <scope>NUCLEOTIDE SEQUENCE</scope>
</reference>
<dbReference type="PROSITE" id="PS50017">
    <property type="entry name" value="DEATH_DOMAIN"/>
    <property type="match status" value="1"/>
</dbReference>
<dbReference type="InterPro" id="IPR011029">
    <property type="entry name" value="DEATH-like_dom_sf"/>
</dbReference>
<dbReference type="FunFam" id="1.10.510.10:FF:000754">
    <property type="entry name" value="Interleukin-1 receptor-associated kinase"/>
    <property type="match status" value="1"/>
</dbReference>
<dbReference type="Gene3D" id="1.10.510.10">
    <property type="entry name" value="Transferase(Phosphotransferase) domain 1"/>
    <property type="match status" value="1"/>
</dbReference>
<dbReference type="GO" id="GO:0009893">
    <property type="term" value="P:positive regulation of metabolic process"/>
    <property type="evidence" value="ECO:0007669"/>
    <property type="project" value="UniProtKB-ARBA"/>
</dbReference>
<keyword evidence="15" id="KW-1185">Reference proteome</keyword>
<dbReference type="PANTHER" id="PTHR27001:SF939">
    <property type="entry name" value="INTERLEUKIN 1 RECEPTOR ASSOCIATED KINASE 1"/>
    <property type="match status" value="1"/>
</dbReference>
<evidence type="ECO:0000256" key="6">
    <source>
        <dbReference type="ARBA" id="ARBA00022777"/>
    </source>
</evidence>
<dbReference type="PANTHER" id="PTHR27001">
    <property type="entry name" value="OS01G0253100 PROTEIN"/>
    <property type="match status" value="1"/>
</dbReference>
<dbReference type="PROSITE" id="PS00107">
    <property type="entry name" value="PROTEIN_KINASE_ATP"/>
    <property type="match status" value="1"/>
</dbReference>
<evidence type="ECO:0000256" key="8">
    <source>
        <dbReference type="ARBA" id="ARBA00047899"/>
    </source>
</evidence>
<keyword evidence="5 10" id="KW-0547">Nucleotide-binding</keyword>
<keyword evidence="3 11" id="KW-0723">Serine/threonine-protein kinase</keyword>
<feature type="domain" description="Protein kinase" evidence="12">
    <location>
        <begin position="184"/>
        <end position="468"/>
    </location>
</feature>
<dbReference type="GO" id="GO:0045087">
    <property type="term" value="P:innate immune response"/>
    <property type="evidence" value="ECO:0007669"/>
    <property type="project" value="UniProtKB-ARBA"/>
</dbReference>
<dbReference type="InterPro" id="IPR000719">
    <property type="entry name" value="Prot_kinase_dom"/>
</dbReference>
<proteinExistence type="inferred from homology"/>
<evidence type="ECO:0000313" key="15">
    <source>
        <dbReference type="Proteomes" id="UP001153620"/>
    </source>
</evidence>
<evidence type="ECO:0000259" key="13">
    <source>
        <dbReference type="PROSITE" id="PS50017"/>
    </source>
</evidence>
<reference evidence="14" key="1">
    <citation type="submission" date="2022-01" db="EMBL/GenBank/DDBJ databases">
        <authorList>
            <person name="King R."/>
        </authorList>
    </citation>
    <scope>NUCLEOTIDE SEQUENCE</scope>
</reference>
<dbReference type="OrthoDB" id="4062651at2759"/>
<accession>A0A9N9WWZ7</accession>
<evidence type="ECO:0000256" key="3">
    <source>
        <dbReference type="ARBA" id="ARBA00022527"/>
    </source>
</evidence>
<dbReference type="PROSITE" id="PS00108">
    <property type="entry name" value="PROTEIN_KINASE_ST"/>
    <property type="match status" value="1"/>
</dbReference>
<dbReference type="Proteomes" id="UP001153620">
    <property type="component" value="Chromosome 3"/>
</dbReference>
<dbReference type="InterPro" id="IPR008271">
    <property type="entry name" value="Ser/Thr_kinase_AS"/>
</dbReference>
<organism evidence="14 15">
    <name type="scientific">Chironomus riparius</name>
    <dbReference type="NCBI Taxonomy" id="315576"/>
    <lineage>
        <taxon>Eukaryota</taxon>
        <taxon>Metazoa</taxon>
        <taxon>Ecdysozoa</taxon>
        <taxon>Arthropoda</taxon>
        <taxon>Hexapoda</taxon>
        <taxon>Insecta</taxon>
        <taxon>Pterygota</taxon>
        <taxon>Neoptera</taxon>
        <taxon>Endopterygota</taxon>
        <taxon>Diptera</taxon>
        <taxon>Nematocera</taxon>
        <taxon>Chironomoidea</taxon>
        <taxon>Chironomidae</taxon>
        <taxon>Chironominae</taxon>
        <taxon>Chironomus</taxon>
    </lineage>
</organism>
<evidence type="ECO:0000256" key="5">
    <source>
        <dbReference type="ARBA" id="ARBA00022741"/>
    </source>
</evidence>
<dbReference type="InterPro" id="IPR001245">
    <property type="entry name" value="Ser-Thr/Tyr_kinase_cat_dom"/>
</dbReference>
<dbReference type="GO" id="GO:0005524">
    <property type="term" value="F:ATP binding"/>
    <property type="evidence" value="ECO:0007669"/>
    <property type="project" value="UniProtKB-UniRule"/>
</dbReference>
<comment type="similarity">
    <text evidence="1">Belongs to the protein kinase superfamily. TKL Ser/Thr protein kinase family. Pelle subfamily.</text>
</comment>
<dbReference type="InterPro" id="IPR000488">
    <property type="entry name" value="Death_dom"/>
</dbReference>
<name>A0A9N9WWZ7_9DIPT</name>
<dbReference type="SUPFAM" id="SSF56112">
    <property type="entry name" value="Protein kinase-like (PK-like)"/>
    <property type="match status" value="1"/>
</dbReference>
<keyword evidence="6" id="KW-0418">Kinase</keyword>
<evidence type="ECO:0000256" key="1">
    <source>
        <dbReference type="ARBA" id="ARBA00008718"/>
    </source>
</evidence>